<reference evidence="2" key="1">
    <citation type="submission" date="2022-11" db="UniProtKB">
        <authorList>
            <consortium name="WormBaseParasite"/>
        </authorList>
    </citation>
    <scope>IDENTIFICATION</scope>
</reference>
<dbReference type="Proteomes" id="UP000887579">
    <property type="component" value="Unplaced"/>
</dbReference>
<sequence>MAYQGGGAGYNPQTGYPQGGAPQPNYGQAPPPSNVGWATGP</sequence>
<name>A0AC34GMV9_9BILA</name>
<evidence type="ECO:0000313" key="2">
    <source>
        <dbReference type="WBParaSite" id="ES5_v2.g30913.t1"/>
    </source>
</evidence>
<evidence type="ECO:0000313" key="1">
    <source>
        <dbReference type="Proteomes" id="UP000887579"/>
    </source>
</evidence>
<dbReference type="WBParaSite" id="ES5_v2.g30913.t1">
    <property type="protein sequence ID" value="ES5_v2.g30913.t1"/>
    <property type="gene ID" value="ES5_v2.g30913"/>
</dbReference>
<accession>A0AC34GMV9</accession>
<protein>
    <submittedName>
        <fullName evidence="2">Uncharacterized protein</fullName>
    </submittedName>
</protein>
<proteinExistence type="predicted"/>
<organism evidence="1 2">
    <name type="scientific">Panagrolaimus sp. ES5</name>
    <dbReference type="NCBI Taxonomy" id="591445"/>
    <lineage>
        <taxon>Eukaryota</taxon>
        <taxon>Metazoa</taxon>
        <taxon>Ecdysozoa</taxon>
        <taxon>Nematoda</taxon>
        <taxon>Chromadorea</taxon>
        <taxon>Rhabditida</taxon>
        <taxon>Tylenchina</taxon>
        <taxon>Panagrolaimomorpha</taxon>
        <taxon>Panagrolaimoidea</taxon>
        <taxon>Panagrolaimidae</taxon>
        <taxon>Panagrolaimus</taxon>
    </lineage>
</organism>